<evidence type="ECO:0000313" key="3">
    <source>
        <dbReference type="Proteomes" id="UP000249547"/>
    </source>
</evidence>
<evidence type="ECO:0000313" key="2">
    <source>
        <dbReference type="EMBL" id="RAJ11004.1"/>
    </source>
</evidence>
<keyword evidence="1" id="KW-0812">Transmembrane</keyword>
<keyword evidence="1" id="KW-0472">Membrane</keyword>
<comment type="caution">
    <text evidence="2">The sequence shown here is derived from an EMBL/GenBank/DDBJ whole genome shotgun (WGS) entry which is preliminary data.</text>
</comment>
<proteinExistence type="predicted"/>
<dbReference type="Proteomes" id="UP000249547">
    <property type="component" value="Unassembled WGS sequence"/>
</dbReference>
<accession>A0A327R5N5</accession>
<gene>
    <name evidence="2" type="ORF">LX64_00611</name>
</gene>
<feature type="transmembrane region" description="Helical" evidence="1">
    <location>
        <begin position="15"/>
        <end position="34"/>
    </location>
</feature>
<evidence type="ECO:0000256" key="1">
    <source>
        <dbReference type="SAM" id="Phobius"/>
    </source>
</evidence>
<sequence length="54" mass="6413">MVIHNIIECLQSNRLQAFFVRAVLHLMNVAYIIFQKMKIVIRLKGFPVFRCSVY</sequence>
<dbReference type="AlphaFoldDB" id="A0A327R5N5"/>
<reference evidence="2 3" key="1">
    <citation type="submission" date="2018-06" db="EMBL/GenBank/DDBJ databases">
        <title>Genomic Encyclopedia of Archaeal and Bacterial Type Strains, Phase II (KMG-II): from individual species to whole genera.</title>
        <authorList>
            <person name="Goeker M."/>
        </authorList>
    </citation>
    <scope>NUCLEOTIDE SEQUENCE [LARGE SCALE GENOMIC DNA]</scope>
    <source>
        <strain evidence="2 3">DSM 23857</strain>
    </source>
</reference>
<keyword evidence="3" id="KW-1185">Reference proteome</keyword>
<dbReference type="EMBL" id="QLLL01000001">
    <property type="protein sequence ID" value="RAJ11004.1"/>
    <property type="molecule type" value="Genomic_DNA"/>
</dbReference>
<name>A0A327R5N5_9BACT</name>
<keyword evidence="1" id="KW-1133">Transmembrane helix</keyword>
<protein>
    <submittedName>
        <fullName evidence="2">Uncharacterized protein</fullName>
    </submittedName>
</protein>
<organism evidence="2 3">
    <name type="scientific">Chitinophaga skermanii</name>
    <dbReference type="NCBI Taxonomy" id="331697"/>
    <lineage>
        <taxon>Bacteria</taxon>
        <taxon>Pseudomonadati</taxon>
        <taxon>Bacteroidota</taxon>
        <taxon>Chitinophagia</taxon>
        <taxon>Chitinophagales</taxon>
        <taxon>Chitinophagaceae</taxon>
        <taxon>Chitinophaga</taxon>
    </lineage>
</organism>